<dbReference type="InterPro" id="IPR009000">
    <property type="entry name" value="Transl_B-barrel_sf"/>
</dbReference>
<accession>A0A7Z0WRV8</accession>
<keyword evidence="8 14" id="KW-0067">ATP-binding</keyword>
<dbReference type="InterPro" id="IPR012947">
    <property type="entry name" value="tRNA_SAD"/>
</dbReference>
<dbReference type="SUPFAM" id="SSF50447">
    <property type="entry name" value="Translation proteins"/>
    <property type="match status" value="1"/>
</dbReference>
<keyword evidence="3 14" id="KW-0820">tRNA-binding</keyword>
<dbReference type="InterPro" id="IPR018162">
    <property type="entry name" value="Ala-tRNA-ligase_IIc_anticod-bd"/>
</dbReference>
<dbReference type="Pfam" id="PF01411">
    <property type="entry name" value="tRNA-synt_2c"/>
    <property type="match status" value="1"/>
</dbReference>
<comment type="caution">
    <text evidence="16">The sequence shown here is derived from an EMBL/GenBank/DDBJ whole genome shotgun (WGS) entry which is preliminary data.</text>
</comment>
<feature type="binding site" evidence="14">
    <location>
        <position position="675"/>
    </location>
    <ligand>
        <name>Zn(2+)</name>
        <dbReference type="ChEBI" id="CHEBI:29105"/>
    </ligand>
</feature>
<evidence type="ECO:0000256" key="1">
    <source>
        <dbReference type="ARBA" id="ARBA00004496"/>
    </source>
</evidence>
<organism evidence="16 17">
    <name type="scientific">Actinophytocola xinjiangensis</name>
    <dbReference type="NCBI Taxonomy" id="485602"/>
    <lineage>
        <taxon>Bacteria</taxon>
        <taxon>Bacillati</taxon>
        <taxon>Actinomycetota</taxon>
        <taxon>Actinomycetes</taxon>
        <taxon>Pseudonocardiales</taxon>
        <taxon>Pseudonocardiaceae</taxon>
    </lineage>
</organism>
<dbReference type="RefSeq" id="WP_075130658.1">
    <property type="nucleotide sequence ID" value="NZ_MSIF01000001.1"/>
</dbReference>
<evidence type="ECO:0000256" key="12">
    <source>
        <dbReference type="ARBA" id="ARBA00024779"/>
    </source>
</evidence>
<keyword evidence="6 14" id="KW-0547">Nucleotide-binding</keyword>
<feature type="binding site" evidence="14">
    <location>
        <position position="572"/>
    </location>
    <ligand>
        <name>Zn(2+)</name>
        <dbReference type="ChEBI" id="CHEBI:29105"/>
    </ligand>
</feature>
<dbReference type="Gene3D" id="2.40.30.130">
    <property type="match status" value="1"/>
</dbReference>
<evidence type="ECO:0000256" key="14">
    <source>
        <dbReference type="HAMAP-Rule" id="MF_00036"/>
    </source>
</evidence>
<name>A0A7Z0WRV8_9PSEU</name>
<dbReference type="Pfam" id="PF07973">
    <property type="entry name" value="tRNA_SAD"/>
    <property type="match status" value="1"/>
</dbReference>
<keyword evidence="11 14" id="KW-0030">Aminoacyl-tRNA synthetase</keyword>
<dbReference type="GO" id="GO:0005829">
    <property type="term" value="C:cytosol"/>
    <property type="evidence" value="ECO:0007669"/>
    <property type="project" value="TreeGrafter"/>
</dbReference>
<proteinExistence type="inferred from homology"/>
<dbReference type="EC" id="6.1.1.7" evidence="14"/>
<dbReference type="SUPFAM" id="SSF101353">
    <property type="entry name" value="Putative anticodon-binding domain of alanyl-tRNA synthetase (AlaRS)"/>
    <property type="match status" value="1"/>
</dbReference>
<feature type="domain" description="Alanyl-transfer RNA synthetases family profile" evidence="15">
    <location>
        <begin position="1"/>
        <end position="718"/>
    </location>
</feature>
<dbReference type="Pfam" id="PF02272">
    <property type="entry name" value="DHHA1"/>
    <property type="match status" value="1"/>
</dbReference>
<gene>
    <name evidence="14" type="primary">alaS</name>
    <name evidence="16" type="ORF">BLA60_00425</name>
</gene>
<dbReference type="InterPro" id="IPR018163">
    <property type="entry name" value="Thr/Ala-tRNA-synth_IIc_edit"/>
</dbReference>
<dbReference type="FunFam" id="3.30.930.10:FF:000004">
    <property type="entry name" value="Alanine--tRNA ligase"/>
    <property type="match status" value="1"/>
</dbReference>
<evidence type="ECO:0000256" key="9">
    <source>
        <dbReference type="ARBA" id="ARBA00022884"/>
    </source>
</evidence>
<comment type="subcellular location">
    <subcellularLocation>
        <location evidence="1 14">Cytoplasm</location>
    </subcellularLocation>
</comment>
<evidence type="ECO:0000256" key="7">
    <source>
        <dbReference type="ARBA" id="ARBA00022833"/>
    </source>
</evidence>
<evidence type="ECO:0000256" key="2">
    <source>
        <dbReference type="ARBA" id="ARBA00008226"/>
    </source>
</evidence>
<evidence type="ECO:0000259" key="15">
    <source>
        <dbReference type="PROSITE" id="PS50860"/>
    </source>
</evidence>
<dbReference type="GO" id="GO:0004813">
    <property type="term" value="F:alanine-tRNA ligase activity"/>
    <property type="evidence" value="ECO:0007669"/>
    <property type="project" value="UniProtKB-UniRule"/>
</dbReference>
<reference evidence="16 17" key="1">
    <citation type="submission" date="2016-12" db="EMBL/GenBank/DDBJ databases">
        <title>The draft genome sequence of Actinophytocola xinjiangensis.</title>
        <authorList>
            <person name="Wang W."/>
            <person name="Yuan L."/>
        </authorList>
    </citation>
    <scope>NUCLEOTIDE SEQUENCE [LARGE SCALE GENOMIC DNA]</scope>
    <source>
        <strain evidence="16 17">CGMCC 4.4663</strain>
    </source>
</reference>
<feature type="binding site" evidence="14">
    <location>
        <position position="576"/>
    </location>
    <ligand>
        <name>Zn(2+)</name>
        <dbReference type="ChEBI" id="CHEBI:29105"/>
    </ligand>
</feature>
<dbReference type="InterPro" id="IPR018164">
    <property type="entry name" value="Ala-tRNA-synth_IIc_N"/>
</dbReference>
<dbReference type="GO" id="GO:0008270">
    <property type="term" value="F:zinc ion binding"/>
    <property type="evidence" value="ECO:0007669"/>
    <property type="project" value="UniProtKB-UniRule"/>
</dbReference>
<dbReference type="InterPro" id="IPR018165">
    <property type="entry name" value="Ala-tRNA-synth_IIc_core"/>
</dbReference>
<evidence type="ECO:0000256" key="3">
    <source>
        <dbReference type="ARBA" id="ARBA00022555"/>
    </source>
</evidence>
<dbReference type="Gene3D" id="3.10.310.40">
    <property type="match status" value="1"/>
</dbReference>
<dbReference type="SMART" id="SM00863">
    <property type="entry name" value="tRNA_SAD"/>
    <property type="match status" value="1"/>
</dbReference>
<dbReference type="HAMAP" id="MF_00036_B">
    <property type="entry name" value="Ala_tRNA_synth_B"/>
    <property type="match status" value="1"/>
</dbReference>
<keyword evidence="10 14" id="KW-0648">Protein biosynthesis</keyword>
<dbReference type="Gene3D" id="6.10.250.550">
    <property type="match status" value="1"/>
</dbReference>
<keyword evidence="9 14" id="KW-0694">RNA-binding</keyword>
<dbReference type="AlphaFoldDB" id="A0A7Z0WRV8"/>
<dbReference type="GO" id="GO:0000049">
    <property type="term" value="F:tRNA binding"/>
    <property type="evidence" value="ECO:0007669"/>
    <property type="project" value="UniProtKB-KW"/>
</dbReference>
<keyword evidence="14" id="KW-0963">Cytoplasm</keyword>
<dbReference type="FunFam" id="3.10.310.40:FF:000001">
    <property type="entry name" value="Alanine--tRNA ligase"/>
    <property type="match status" value="1"/>
</dbReference>
<keyword evidence="5 14" id="KW-0479">Metal-binding</keyword>
<evidence type="ECO:0000256" key="10">
    <source>
        <dbReference type="ARBA" id="ARBA00022917"/>
    </source>
</evidence>
<dbReference type="EMBL" id="MSIF01000001">
    <property type="protein sequence ID" value="OLF13707.1"/>
    <property type="molecule type" value="Genomic_DNA"/>
</dbReference>
<feature type="binding site" evidence="14">
    <location>
        <position position="679"/>
    </location>
    <ligand>
        <name>Zn(2+)</name>
        <dbReference type="ChEBI" id="CHEBI:29105"/>
    </ligand>
</feature>
<comment type="similarity">
    <text evidence="2 14">Belongs to the class-II aminoacyl-tRNA synthetase family.</text>
</comment>
<evidence type="ECO:0000313" key="17">
    <source>
        <dbReference type="Proteomes" id="UP000185696"/>
    </source>
</evidence>
<dbReference type="PRINTS" id="PR00980">
    <property type="entry name" value="TRNASYNTHALA"/>
</dbReference>
<keyword evidence="4 14" id="KW-0436">Ligase</keyword>
<evidence type="ECO:0000256" key="5">
    <source>
        <dbReference type="ARBA" id="ARBA00022723"/>
    </source>
</evidence>
<dbReference type="InterPro" id="IPR050058">
    <property type="entry name" value="Ala-tRNA_ligase"/>
</dbReference>
<dbReference type="InterPro" id="IPR003156">
    <property type="entry name" value="DHHA1_dom"/>
</dbReference>
<dbReference type="FunFam" id="3.30.54.20:FF:000001">
    <property type="entry name" value="Alanine--tRNA ligase"/>
    <property type="match status" value="1"/>
</dbReference>
<dbReference type="InterPro" id="IPR045864">
    <property type="entry name" value="aa-tRNA-synth_II/BPL/LPL"/>
</dbReference>
<dbReference type="FunFam" id="3.30.980.10:FF:000004">
    <property type="entry name" value="Alanine--tRNA ligase, cytoplasmic"/>
    <property type="match status" value="1"/>
</dbReference>
<dbReference type="SUPFAM" id="SSF55681">
    <property type="entry name" value="Class II aaRS and biotin synthetases"/>
    <property type="match status" value="1"/>
</dbReference>
<dbReference type="Gene3D" id="3.30.930.10">
    <property type="entry name" value="Bira Bifunctional Protein, Domain 2"/>
    <property type="match status" value="1"/>
</dbReference>
<comment type="catalytic activity">
    <reaction evidence="13 14">
        <text>tRNA(Ala) + L-alanine + ATP = L-alanyl-tRNA(Ala) + AMP + diphosphate</text>
        <dbReference type="Rhea" id="RHEA:12540"/>
        <dbReference type="Rhea" id="RHEA-COMP:9657"/>
        <dbReference type="Rhea" id="RHEA-COMP:9923"/>
        <dbReference type="ChEBI" id="CHEBI:30616"/>
        <dbReference type="ChEBI" id="CHEBI:33019"/>
        <dbReference type="ChEBI" id="CHEBI:57972"/>
        <dbReference type="ChEBI" id="CHEBI:78442"/>
        <dbReference type="ChEBI" id="CHEBI:78497"/>
        <dbReference type="ChEBI" id="CHEBI:456215"/>
        <dbReference type="EC" id="6.1.1.7"/>
    </reaction>
</comment>
<dbReference type="PANTHER" id="PTHR11777:SF9">
    <property type="entry name" value="ALANINE--TRNA LIGASE, CYTOPLASMIC"/>
    <property type="match status" value="1"/>
</dbReference>
<dbReference type="Gene3D" id="3.30.54.20">
    <property type="match status" value="1"/>
</dbReference>
<evidence type="ECO:0000313" key="16">
    <source>
        <dbReference type="EMBL" id="OLF13707.1"/>
    </source>
</evidence>
<dbReference type="Proteomes" id="UP000185696">
    <property type="component" value="Unassembled WGS sequence"/>
</dbReference>
<dbReference type="PANTHER" id="PTHR11777">
    <property type="entry name" value="ALANYL-TRNA SYNTHETASE"/>
    <property type="match status" value="1"/>
</dbReference>
<comment type="cofactor">
    <cofactor evidence="14">
        <name>Zn(2+)</name>
        <dbReference type="ChEBI" id="CHEBI:29105"/>
    </cofactor>
    <text evidence="14">Binds 1 zinc ion per subunit.</text>
</comment>
<dbReference type="NCBIfam" id="TIGR00344">
    <property type="entry name" value="alaS"/>
    <property type="match status" value="1"/>
</dbReference>
<dbReference type="GO" id="GO:0006419">
    <property type="term" value="P:alanyl-tRNA aminoacylation"/>
    <property type="evidence" value="ECO:0007669"/>
    <property type="project" value="UniProtKB-UniRule"/>
</dbReference>
<evidence type="ECO:0000256" key="13">
    <source>
        <dbReference type="ARBA" id="ARBA00048300"/>
    </source>
</evidence>
<evidence type="ECO:0000256" key="8">
    <source>
        <dbReference type="ARBA" id="ARBA00022840"/>
    </source>
</evidence>
<comment type="function">
    <text evidence="12 14">Catalyzes the attachment of alanine to tRNA(Ala) in a two-step reaction: alanine is first activated by ATP to form Ala-AMP and then transferred to the acceptor end of tRNA(Ala). Also edits incorrectly charged Ser-tRNA(Ala) and Gly-tRNA(Ala) via its editing domain.</text>
</comment>
<comment type="domain">
    <text evidence="14">Consists of three domains; the N-terminal catalytic domain, the editing domain and the C-terminal C-Ala domain. The editing domain removes incorrectly charged amino acids, while the C-Ala domain, along with tRNA(Ala), serves as a bridge to cooperatively bring together the editing and aminoacylation centers thus stimulating deacylation of misacylated tRNAs.</text>
</comment>
<evidence type="ECO:0000256" key="6">
    <source>
        <dbReference type="ARBA" id="ARBA00022741"/>
    </source>
</evidence>
<dbReference type="InterPro" id="IPR002318">
    <property type="entry name" value="Ala-tRNA-lgiase_IIc"/>
</dbReference>
<dbReference type="GO" id="GO:0005524">
    <property type="term" value="F:ATP binding"/>
    <property type="evidence" value="ECO:0007669"/>
    <property type="project" value="UniProtKB-UniRule"/>
</dbReference>
<dbReference type="GO" id="GO:0002161">
    <property type="term" value="F:aminoacyl-tRNA deacylase activity"/>
    <property type="evidence" value="ECO:0007669"/>
    <property type="project" value="TreeGrafter"/>
</dbReference>
<dbReference type="InterPro" id="IPR023033">
    <property type="entry name" value="Ala_tRNA_ligase_euk/bac"/>
</dbReference>
<keyword evidence="17" id="KW-1185">Reference proteome</keyword>
<dbReference type="OrthoDB" id="9803884at2"/>
<evidence type="ECO:0000256" key="4">
    <source>
        <dbReference type="ARBA" id="ARBA00022598"/>
    </source>
</evidence>
<dbReference type="CDD" id="cd00673">
    <property type="entry name" value="AlaRS_core"/>
    <property type="match status" value="1"/>
</dbReference>
<keyword evidence="7 14" id="KW-0862">Zinc</keyword>
<evidence type="ECO:0000256" key="11">
    <source>
        <dbReference type="ARBA" id="ARBA00023146"/>
    </source>
</evidence>
<dbReference type="PROSITE" id="PS50860">
    <property type="entry name" value="AA_TRNA_LIGASE_II_ALA"/>
    <property type="match status" value="1"/>
</dbReference>
<protein>
    <recommendedName>
        <fullName evidence="14">Alanine--tRNA ligase</fullName>
        <ecNumber evidence="14">6.1.1.7</ecNumber>
    </recommendedName>
    <alternativeName>
        <fullName evidence="14">Alanyl-tRNA synthetase</fullName>
        <shortName evidence="14">AlaRS</shortName>
    </alternativeName>
</protein>
<dbReference type="SUPFAM" id="SSF55186">
    <property type="entry name" value="ThrRS/AlaRS common domain"/>
    <property type="match status" value="1"/>
</dbReference>
<dbReference type="Gene3D" id="3.30.980.10">
    <property type="entry name" value="Threonyl-trna Synthetase, Chain A, domain 2"/>
    <property type="match status" value="1"/>
</dbReference>
<dbReference type="FunFam" id="2.40.30.130:FF:000001">
    <property type="entry name" value="Alanine--tRNA ligase"/>
    <property type="match status" value="1"/>
</dbReference>
<sequence>MQTHEISKRFLDHFKSAGHTVVPSASLILDDPNLLFVNAGMVQFKPYFLGEEPTPYPRATSVQKCVRTGDIDEVGKTTRHNTFFQMAGNFSFGDYFKAGAIEHAWQLVTGSQSDGGYGFDPERIWVTVYKTDDEAIELWRKIAGLPDERIQRRGGKDNYWDMGVPGPGGPCSEIYYDRGPEFGREGGPVADEDRYLEIWNLVFMQDERGELSPKEDHPPIGTLPAKNIDTGMGIERVAFLLQDVHNVYETDLVRPVIARAEEMSGRRYGVDPVDDVRFRVIADHARSGVMLIGDGVTPGNEARGYVLRRLLRRIVRSVRLLGVNEPVLPEFAAVVRDTMGPSYPDLVSDFERIESVVRAEEETFLSTLTSGSRIFDVAAAETKQTGGTVLSGDQAFQLHDTYGFPIDLTLEMAAEQGLKVDEDGFRRLMTEQRQRSKEDAASRKVGHGDGGAYRSILDKHGVSDFLGYRDLTTEATVVGLLVDGASAVSAGAGTDVEVVLDRTPFYAEGGGQLADTGRIVGDGFEVQVRDVQSPVAGLNVHRGTVASGEVLLDATVNAEVDPTRRRAVSRSHSATHLVHAGVRRALGTQAAQAGSLNAPGRLRFDFTSPGGAVPASVLADVEDEVNDVLLNDYDVRAEITTLDEARKSGAIAFFGEKYGEKVRVITIGDYSKELCGGTHVHRSGEIGVVKLLSEASIGAGVRRVEALVGLDAFRFLAREHVLVGQLAEQFKVRPEELPERIGQTVERLRTAEKELEKLRGAQLLSSAGTLADQAEDVGGTALVAVATPDGIGGNDLRALAGEVRNRLGGRPGVVALFSAEGPKVSFVVATTAAARDRGLAAGKLVPSFASAVGGRGGGKPDLAQGGGTNAEGIPEAVTALRRTLAEGSA</sequence>